<comment type="caution">
    <text evidence="1">The sequence shown here is derived from an EMBL/GenBank/DDBJ whole genome shotgun (WGS) entry which is preliminary data.</text>
</comment>
<gene>
    <name evidence="1" type="primary">tnpB</name>
    <name evidence="1" type="ORF">QEH52_19340</name>
</gene>
<accession>A0ABU1AZX7</accession>
<dbReference type="PANTHER" id="PTHR36455">
    <property type="match status" value="1"/>
</dbReference>
<name>A0ABU1AZX7_9BACT</name>
<dbReference type="EMBL" id="JARXHW010000114">
    <property type="protein sequence ID" value="MDQ8209682.1"/>
    <property type="molecule type" value="Genomic_DNA"/>
</dbReference>
<evidence type="ECO:0000313" key="1">
    <source>
        <dbReference type="EMBL" id="MDQ8209682.1"/>
    </source>
</evidence>
<sequence length="116" mass="13502">MFNFSSSLRIYLCVDPTDMRKAFNGLYAIAKHQLDLNPMDGSLFLFANRRRDRVKLLYWDGTGFWVLAKRLEKGTFWWPGRTEANQGSIEMKPEALGMLLNGIDLKDGSFRAWFCR</sequence>
<dbReference type="Proteomes" id="UP001225316">
    <property type="component" value="Unassembled WGS sequence"/>
</dbReference>
<organism evidence="1 2">
    <name type="scientific">Thalassobacterium maritimum</name>
    <dbReference type="NCBI Taxonomy" id="3041265"/>
    <lineage>
        <taxon>Bacteria</taxon>
        <taxon>Pseudomonadati</taxon>
        <taxon>Verrucomicrobiota</taxon>
        <taxon>Opitutia</taxon>
        <taxon>Puniceicoccales</taxon>
        <taxon>Coraliomargaritaceae</taxon>
        <taxon>Thalassobacterium</taxon>
    </lineage>
</organism>
<dbReference type="PANTHER" id="PTHR36455:SF1">
    <property type="entry name" value="BLR8292 PROTEIN"/>
    <property type="match status" value="1"/>
</dbReference>
<dbReference type="InterPro" id="IPR008878">
    <property type="entry name" value="Transposase_IS66_Orf2"/>
</dbReference>
<evidence type="ECO:0000313" key="2">
    <source>
        <dbReference type="Proteomes" id="UP001225316"/>
    </source>
</evidence>
<reference evidence="1 2" key="1">
    <citation type="submission" date="2023-04" db="EMBL/GenBank/DDBJ databases">
        <title>A novel bacteria isolated from coastal sediment.</title>
        <authorList>
            <person name="Liu X.-J."/>
            <person name="Du Z.-J."/>
        </authorList>
    </citation>
    <scope>NUCLEOTIDE SEQUENCE [LARGE SCALE GENOMIC DNA]</scope>
    <source>
        <strain evidence="1 2">SDUM461003</strain>
    </source>
</reference>
<proteinExistence type="predicted"/>
<keyword evidence="2" id="KW-1185">Reference proteome</keyword>
<dbReference type="Pfam" id="PF05717">
    <property type="entry name" value="TnpB_IS66"/>
    <property type="match status" value="1"/>
</dbReference>
<protein>
    <submittedName>
        <fullName evidence="1">IS66 family insertion sequence element accessory protein TnpB</fullName>
    </submittedName>
</protein>
<dbReference type="NCBIfam" id="NF033819">
    <property type="entry name" value="IS66_TnpB"/>
    <property type="match status" value="1"/>
</dbReference>
<dbReference type="RefSeq" id="WP_308952600.1">
    <property type="nucleotide sequence ID" value="NZ_JARXHW010000114.1"/>
</dbReference>